<evidence type="ECO:0000259" key="7">
    <source>
        <dbReference type="Pfam" id="PF00933"/>
    </source>
</evidence>
<dbReference type="Proteomes" id="UP000263273">
    <property type="component" value="Unassembled WGS sequence"/>
</dbReference>
<comment type="similarity">
    <text evidence="2">Belongs to the glycosyl hydrolase 3 family.</text>
</comment>
<dbReference type="GO" id="GO:0004563">
    <property type="term" value="F:beta-N-acetylhexosaminidase activity"/>
    <property type="evidence" value="ECO:0007669"/>
    <property type="project" value="UniProtKB-EC"/>
</dbReference>
<dbReference type="InterPro" id="IPR050226">
    <property type="entry name" value="NagZ_Beta-hexosaminidase"/>
</dbReference>
<protein>
    <recommendedName>
        <fullName evidence="3">beta-N-acetylhexosaminidase</fullName>
        <ecNumber evidence="3">3.2.1.52</ecNumber>
    </recommendedName>
</protein>
<comment type="catalytic activity">
    <reaction evidence="1">
        <text>Hydrolysis of terminal non-reducing N-acetyl-D-hexosamine residues in N-acetyl-beta-D-hexosaminides.</text>
        <dbReference type="EC" id="3.2.1.52"/>
    </reaction>
</comment>
<feature type="domain" description="Glycoside hydrolase family 3 N-terminal" evidence="7">
    <location>
        <begin position="87"/>
        <end position="419"/>
    </location>
</feature>
<evidence type="ECO:0000256" key="5">
    <source>
        <dbReference type="ARBA" id="ARBA00023295"/>
    </source>
</evidence>
<organism evidence="8 9">
    <name type="scientific">Syntrophomonas wolfei</name>
    <dbReference type="NCBI Taxonomy" id="863"/>
    <lineage>
        <taxon>Bacteria</taxon>
        <taxon>Bacillati</taxon>
        <taxon>Bacillota</taxon>
        <taxon>Clostridia</taxon>
        <taxon>Eubacteriales</taxon>
        <taxon>Syntrophomonadaceae</taxon>
        <taxon>Syntrophomonas</taxon>
    </lineage>
</organism>
<evidence type="ECO:0000256" key="3">
    <source>
        <dbReference type="ARBA" id="ARBA00012663"/>
    </source>
</evidence>
<dbReference type="GO" id="GO:0005975">
    <property type="term" value="P:carbohydrate metabolic process"/>
    <property type="evidence" value="ECO:0007669"/>
    <property type="project" value="InterPro"/>
</dbReference>
<evidence type="ECO:0000256" key="6">
    <source>
        <dbReference type="SAM" id="Phobius"/>
    </source>
</evidence>
<evidence type="ECO:0000313" key="9">
    <source>
        <dbReference type="Proteomes" id="UP000263273"/>
    </source>
</evidence>
<keyword evidence="5" id="KW-0326">Glycosidase</keyword>
<dbReference type="GO" id="GO:0009254">
    <property type="term" value="P:peptidoglycan turnover"/>
    <property type="evidence" value="ECO:0007669"/>
    <property type="project" value="TreeGrafter"/>
</dbReference>
<name>A0A354YZ63_9FIRM</name>
<dbReference type="EMBL" id="DNZF01000190">
    <property type="protein sequence ID" value="HBK54006.1"/>
    <property type="molecule type" value="Genomic_DNA"/>
</dbReference>
<evidence type="ECO:0000256" key="2">
    <source>
        <dbReference type="ARBA" id="ARBA00005336"/>
    </source>
</evidence>
<keyword evidence="6" id="KW-0812">Transmembrane</keyword>
<reference evidence="8 9" key="1">
    <citation type="journal article" date="2018" name="Nat. Biotechnol.">
        <title>A standardized bacterial taxonomy based on genome phylogeny substantially revises the tree of life.</title>
        <authorList>
            <person name="Parks D.H."/>
            <person name="Chuvochina M."/>
            <person name="Waite D.W."/>
            <person name="Rinke C."/>
            <person name="Skarshewski A."/>
            <person name="Chaumeil P.A."/>
            <person name="Hugenholtz P."/>
        </authorList>
    </citation>
    <scope>NUCLEOTIDE SEQUENCE [LARGE SCALE GENOMIC DNA]</scope>
    <source>
        <strain evidence="8">UBA10948</strain>
    </source>
</reference>
<dbReference type="Gene3D" id="3.20.20.300">
    <property type="entry name" value="Glycoside hydrolase, family 3, N-terminal domain"/>
    <property type="match status" value="1"/>
</dbReference>
<dbReference type="PANTHER" id="PTHR30480:SF13">
    <property type="entry name" value="BETA-HEXOSAMINIDASE"/>
    <property type="match status" value="1"/>
</dbReference>
<sequence length="449" mass="48463">MLNFRLKMLAKKCCWFYGQQKSGAFEAFFVLWGEIRGGIKMRINRCLAGLLLIFITIFSIIVGGVARADSDPNTTAQLLAIVEKMSIEEKVGQMFMPDFRQWNGKNVCEINEEIVQVIQQHHIGGVILFRENLVDTEQTVHLVDQLQRAAGSIPLLLSTDQEGGVVNRLQSGTVMPGNMALGATGSTESCHRVGQAIGAELHALGININFAPVVDVNVNPDNPVIGVRSFGSDPQLVSDLGVSYIQGLHDAGVAATAKHFPGHGDTAVDSHLGLPSVPYDRSRLDEVELKPFQTAINAGVDLIMTAHVTFPAIDSSMLISRLDNTPIYVPATLSAPVLTGLIRNTLGFEGVVVTDSLQMKAITDHFGPEDTVIRAVQAGTDIILMPSDLNRAYQAMLAAVKNGDIPETTIDKSVTRILALKLKLGVVEINNGKLQPGMGSRNTCWCGTD</sequence>
<dbReference type="EC" id="3.2.1.52" evidence="3"/>
<gene>
    <name evidence="8" type="ORF">DDZ44_08730</name>
</gene>
<dbReference type="FunFam" id="3.20.20.300:FF:000014">
    <property type="entry name" value="Beta-hexosaminidase, lipoprotein"/>
    <property type="match status" value="1"/>
</dbReference>
<dbReference type="STRING" id="378794.GCA_001570625_02544"/>
<evidence type="ECO:0000256" key="4">
    <source>
        <dbReference type="ARBA" id="ARBA00022801"/>
    </source>
</evidence>
<dbReference type="InterPro" id="IPR017853">
    <property type="entry name" value="GH"/>
</dbReference>
<dbReference type="InterPro" id="IPR001764">
    <property type="entry name" value="Glyco_hydro_3_N"/>
</dbReference>
<evidence type="ECO:0000256" key="1">
    <source>
        <dbReference type="ARBA" id="ARBA00001231"/>
    </source>
</evidence>
<keyword evidence="6" id="KW-0472">Membrane</keyword>
<keyword evidence="4" id="KW-0378">Hydrolase</keyword>
<proteinExistence type="inferred from homology"/>
<dbReference type="InterPro" id="IPR036962">
    <property type="entry name" value="Glyco_hydro_3_N_sf"/>
</dbReference>
<keyword evidence="6" id="KW-1133">Transmembrane helix</keyword>
<dbReference type="PANTHER" id="PTHR30480">
    <property type="entry name" value="BETA-HEXOSAMINIDASE-RELATED"/>
    <property type="match status" value="1"/>
</dbReference>
<dbReference type="AlphaFoldDB" id="A0A354YZ63"/>
<dbReference type="Pfam" id="PF00933">
    <property type="entry name" value="Glyco_hydro_3"/>
    <property type="match status" value="1"/>
</dbReference>
<accession>A0A354YZ63</accession>
<feature type="transmembrane region" description="Helical" evidence="6">
    <location>
        <begin position="46"/>
        <end position="66"/>
    </location>
</feature>
<dbReference type="SUPFAM" id="SSF51445">
    <property type="entry name" value="(Trans)glycosidases"/>
    <property type="match status" value="1"/>
</dbReference>
<evidence type="ECO:0000313" key="8">
    <source>
        <dbReference type="EMBL" id="HBK54006.1"/>
    </source>
</evidence>
<dbReference type="PRINTS" id="PR00133">
    <property type="entry name" value="GLHYDRLASE3"/>
</dbReference>
<comment type="caution">
    <text evidence="8">The sequence shown here is derived from an EMBL/GenBank/DDBJ whole genome shotgun (WGS) entry which is preliminary data.</text>
</comment>